<name>A0AAD1XVW7_EUPCR</name>
<keyword evidence="5" id="KW-1185">Reference proteome</keyword>
<protein>
    <recommendedName>
        <fullName evidence="6">Methyltransferase type 11 domain-containing protein</fullName>
    </recommendedName>
</protein>
<gene>
    <name evidence="4" type="ORF">ECRASSUSDP1_LOCUS20792</name>
</gene>
<dbReference type="GO" id="GO:0032259">
    <property type="term" value="P:methylation"/>
    <property type="evidence" value="ECO:0007669"/>
    <property type="project" value="UniProtKB-KW"/>
</dbReference>
<dbReference type="Gene3D" id="3.40.50.150">
    <property type="entry name" value="Vaccinia Virus protein VP39"/>
    <property type="match status" value="1"/>
</dbReference>
<accession>A0AAD1XVW7</accession>
<comment type="similarity">
    <text evidence="1">Belongs to the methyltransferase superfamily.</text>
</comment>
<organism evidence="4 5">
    <name type="scientific">Euplotes crassus</name>
    <dbReference type="NCBI Taxonomy" id="5936"/>
    <lineage>
        <taxon>Eukaryota</taxon>
        <taxon>Sar</taxon>
        <taxon>Alveolata</taxon>
        <taxon>Ciliophora</taxon>
        <taxon>Intramacronucleata</taxon>
        <taxon>Spirotrichea</taxon>
        <taxon>Hypotrichia</taxon>
        <taxon>Euplotida</taxon>
        <taxon>Euplotidae</taxon>
        <taxon>Moneuplotes</taxon>
    </lineage>
</organism>
<sequence length="126" mass="14615">MLIFPKTLIDKLSVVNESYEEMDYVELDICEPMEVIDNDSFDMIIDKATLDAVLCNQKPQERVLQMMENIYRILAPGGIYISISNGIPETREQIFKMKEWSIERGEIPSESAHEGDNMHHIYVMTK</sequence>
<reference evidence="4" key="1">
    <citation type="submission" date="2023-07" db="EMBL/GenBank/DDBJ databases">
        <authorList>
            <consortium name="AG Swart"/>
            <person name="Singh M."/>
            <person name="Singh A."/>
            <person name="Seah K."/>
            <person name="Emmerich C."/>
        </authorList>
    </citation>
    <scope>NUCLEOTIDE SEQUENCE</scope>
    <source>
        <strain evidence="4">DP1</strain>
    </source>
</reference>
<evidence type="ECO:0000256" key="3">
    <source>
        <dbReference type="ARBA" id="ARBA00022679"/>
    </source>
</evidence>
<dbReference type="PANTHER" id="PTHR12176">
    <property type="entry name" value="SAM-DEPENDENT METHYLTRANSFERASE SUPERFAMILY PROTEIN"/>
    <property type="match status" value="1"/>
</dbReference>
<dbReference type="GO" id="GO:0008168">
    <property type="term" value="F:methyltransferase activity"/>
    <property type="evidence" value="ECO:0007669"/>
    <property type="project" value="UniProtKB-KW"/>
</dbReference>
<dbReference type="EMBL" id="CAMPGE010021223">
    <property type="protein sequence ID" value="CAI2379382.1"/>
    <property type="molecule type" value="Genomic_DNA"/>
</dbReference>
<comment type="caution">
    <text evidence="4">The sequence shown here is derived from an EMBL/GenBank/DDBJ whole genome shotgun (WGS) entry which is preliminary data.</text>
</comment>
<dbReference type="Proteomes" id="UP001295684">
    <property type="component" value="Unassembled WGS sequence"/>
</dbReference>
<dbReference type="PANTHER" id="PTHR12176:SF79">
    <property type="entry name" value="METHYLTRANSFERASE TYPE 11 DOMAIN-CONTAINING PROTEIN"/>
    <property type="match status" value="1"/>
</dbReference>
<evidence type="ECO:0008006" key="6">
    <source>
        <dbReference type="Google" id="ProtNLM"/>
    </source>
</evidence>
<evidence type="ECO:0000313" key="5">
    <source>
        <dbReference type="Proteomes" id="UP001295684"/>
    </source>
</evidence>
<evidence type="ECO:0000256" key="1">
    <source>
        <dbReference type="ARBA" id="ARBA00008361"/>
    </source>
</evidence>
<evidence type="ECO:0000313" key="4">
    <source>
        <dbReference type="EMBL" id="CAI2379382.1"/>
    </source>
</evidence>
<proteinExistence type="inferred from homology"/>
<dbReference type="InterPro" id="IPR051419">
    <property type="entry name" value="Lys/N-term_MeTrsfase_sf"/>
</dbReference>
<dbReference type="SUPFAM" id="SSF53335">
    <property type="entry name" value="S-adenosyl-L-methionine-dependent methyltransferases"/>
    <property type="match status" value="1"/>
</dbReference>
<keyword evidence="3" id="KW-0808">Transferase</keyword>
<keyword evidence="2" id="KW-0489">Methyltransferase</keyword>
<dbReference type="InterPro" id="IPR029063">
    <property type="entry name" value="SAM-dependent_MTases_sf"/>
</dbReference>
<evidence type="ECO:0000256" key="2">
    <source>
        <dbReference type="ARBA" id="ARBA00022603"/>
    </source>
</evidence>
<dbReference type="AlphaFoldDB" id="A0AAD1XVW7"/>